<evidence type="ECO:0000313" key="2">
    <source>
        <dbReference type="EMBL" id="KAJ6258976.1"/>
    </source>
</evidence>
<feature type="region of interest" description="Disordered" evidence="1">
    <location>
        <begin position="403"/>
        <end position="434"/>
    </location>
</feature>
<feature type="region of interest" description="Disordered" evidence="1">
    <location>
        <begin position="728"/>
        <end position="748"/>
    </location>
</feature>
<sequence length="1097" mass="121400">MPQDESWEYVIPETVGEHPPHGETARQNLAALFGTREVNSVDRLLKTYPQSFHNAYIDAINFRFKYRKGTTVLVSATMLVTLRLQTEHINNDELLNLEPQQPAPQNEAEGAPTPDLVMRVVSRHPTRHPFANDLTGNVATYREDPLPTYQLAMVTLQLPSETVNVQECNYFIAVSTAELHLVYHGVECDPPLGPDTSDYTFDAVREFMGPAILQAWARLAGRSPIRHILFLGLWSQTAEKVERYLALGRPEPGIPVSIVLGDPTFDYYHQKFLNIGPEGQAYTFLYENPEHIDILGDAYISELHYGKDSVDERTFILLTLRTPGFEDLQSPYVYEYQSFNTPAVDIDMHHDPLPYPEDLGSISPNDRGPSGDEGEDGAQDKAGLPSIFNLSDGIVRKMLGLEDDDGQRQHIASPASTASGGGESGESGSPNAFEADAESAYGDFDYMDLYAPPAYAYDNFDDLYAPPAGLSVPVAGAQGQVPALTLISPERIEDLIYAGAHLKARAGFNYLVASSLDRRKNPEMKPYKGWDNNKPSGPSDDITNRYDYNPAPGLTTDPFPVLFDVFQRGSGDLRVTRHILVDEPSQGELRTLLVNPKSQPQLRVETITKSQVPKDTEQDADSRLHLGILKLPEATGGPAFTSIDLADLLFATLRREGFGKKLSVKFGGIVTISFFKVTEETKTLLQNIYSTYEDLIKPFDKDGASRILRLQDPFFGFKRVRAMNDLYAPKVSDPPESGESPKDPEEPSAWRYRNMSRLVRLWLMLLGTVEMAAVATINIRHGLEIRHDNLDALREISEIAIQYQSVNGEPTPRLLALFKPAFGGTEGTYAPNFLQMQLQLSSTPSTKRAYREGDAIVLYQLAPGRGSTLNNDLELPDAYFSARVEGQRDVPNGLSSWVIGSLGFSPREYRRFTPVVITSGNAASSAEIFVSPYDVIGTAQMVIFAIPEHWSAQEELLAKIYNKALTVVAGEMVPPVGYMQPLFVTFLSSSLSKSSNKALVETLRVTCASRIANLPKDSHSIEVHLSTANKVPKFPMFVVLGIPEVQALSILLRKRAIGPTGPWLSRIGYVTLNCNLVTVICTIFLRTVASGELDNTL</sequence>
<reference evidence="2" key="1">
    <citation type="submission" date="2023-01" db="EMBL/GenBank/DDBJ databases">
        <title>The chitinases involved in constricting ring structure development in the nematode-trapping fungus Drechslerella dactyloides.</title>
        <authorList>
            <person name="Wang R."/>
            <person name="Zhang L."/>
            <person name="Tang P."/>
            <person name="Li S."/>
            <person name="Liang L."/>
        </authorList>
    </citation>
    <scope>NUCLEOTIDE SEQUENCE</scope>
    <source>
        <strain evidence="2">YMF1.00031</strain>
    </source>
</reference>
<dbReference type="EMBL" id="JAQGDS010000007">
    <property type="protein sequence ID" value="KAJ6258976.1"/>
    <property type="molecule type" value="Genomic_DNA"/>
</dbReference>
<proteinExistence type="predicted"/>
<organism evidence="2 3">
    <name type="scientific">Drechslerella dactyloides</name>
    <name type="common">Nematode-trapping fungus</name>
    <name type="synonym">Arthrobotrys dactyloides</name>
    <dbReference type="NCBI Taxonomy" id="74499"/>
    <lineage>
        <taxon>Eukaryota</taxon>
        <taxon>Fungi</taxon>
        <taxon>Dikarya</taxon>
        <taxon>Ascomycota</taxon>
        <taxon>Pezizomycotina</taxon>
        <taxon>Orbiliomycetes</taxon>
        <taxon>Orbiliales</taxon>
        <taxon>Orbiliaceae</taxon>
        <taxon>Drechslerella</taxon>
    </lineage>
</organism>
<gene>
    <name evidence="2" type="ORF">Dda_5871</name>
</gene>
<name>A0AAD6IYP2_DREDA</name>
<dbReference type="AlphaFoldDB" id="A0AAD6IYP2"/>
<evidence type="ECO:0000256" key="1">
    <source>
        <dbReference type="SAM" id="MobiDB-lite"/>
    </source>
</evidence>
<accession>A0AAD6IYP2</accession>
<keyword evidence="3" id="KW-1185">Reference proteome</keyword>
<comment type="caution">
    <text evidence="2">The sequence shown here is derived from an EMBL/GenBank/DDBJ whole genome shotgun (WGS) entry which is preliminary data.</text>
</comment>
<feature type="region of interest" description="Disordered" evidence="1">
    <location>
        <begin position="345"/>
        <end position="385"/>
    </location>
</feature>
<feature type="region of interest" description="Disordered" evidence="1">
    <location>
        <begin position="522"/>
        <end position="542"/>
    </location>
</feature>
<evidence type="ECO:0000313" key="3">
    <source>
        <dbReference type="Proteomes" id="UP001221413"/>
    </source>
</evidence>
<protein>
    <submittedName>
        <fullName evidence="2">Uncharacterized protein</fullName>
    </submittedName>
</protein>
<dbReference type="Proteomes" id="UP001221413">
    <property type="component" value="Unassembled WGS sequence"/>
</dbReference>